<keyword evidence="1" id="KW-1185">Reference proteome</keyword>
<name>A0A915K192_ROMCU</name>
<accession>A0A915K192</accession>
<dbReference type="WBParaSite" id="nRc.2.0.1.t32084-RA">
    <property type="protein sequence ID" value="nRc.2.0.1.t32084-RA"/>
    <property type="gene ID" value="nRc.2.0.1.g32084"/>
</dbReference>
<reference evidence="2" key="1">
    <citation type="submission" date="2022-11" db="UniProtKB">
        <authorList>
            <consortium name="WormBaseParasite"/>
        </authorList>
    </citation>
    <scope>IDENTIFICATION</scope>
</reference>
<sequence>MRPKPMDLQTLISNNLSNLEAEEDEDMIGRLRDVDDKALLNISLKSKDAKPTFRECQVDK</sequence>
<protein>
    <submittedName>
        <fullName evidence="2">Uncharacterized protein</fullName>
    </submittedName>
</protein>
<dbReference type="Proteomes" id="UP000887565">
    <property type="component" value="Unplaced"/>
</dbReference>
<proteinExistence type="predicted"/>
<evidence type="ECO:0000313" key="1">
    <source>
        <dbReference type="Proteomes" id="UP000887565"/>
    </source>
</evidence>
<dbReference type="AlphaFoldDB" id="A0A915K192"/>
<evidence type="ECO:0000313" key="2">
    <source>
        <dbReference type="WBParaSite" id="nRc.2.0.1.t32084-RA"/>
    </source>
</evidence>
<organism evidence="1 2">
    <name type="scientific">Romanomermis culicivorax</name>
    <name type="common">Nematode worm</name>
    <dbReference type="NCBI Taxonomy" id="13658"/>
    <lineage>
        <taxon>Eukaryota</taxon>
        <taxon>Metazoa</taxon>
        <taxon>Ecdysozoa</taxon>
        <taxon>Nematoda</taxon>
        <taxon>Enoplea</taxon>
        <taxon>Dorylaimia</taxon>
        <taxon>Mermithida</taxon>
        <taxon>Mermithoidea</taxon>
        <taxon>Mermithidae</taxon>
        <taxon>Romanomermis</taxon>
    </lineage>
</organism>